<evidence type="ECO:0000256" key="4">
    <source>
        <dbReference type="ARBA" id="ARBA00022692"/>
    </source>
</evidence>
<dbReference type="InterPro" id="IPR020846">
    <property type="entry name" value="MFS_dom"/>
</dbReference>
<protein>
    <submittedName>
        <fullName evidence="9">High-copy suppressor of rspA</fullName>
    </submittedName>
</protein>
<keyword evidence="4 7" id="KW-0812">Transmembrane</keyword>
<keyword evidence="6 7" id="KW-0472">Membrane</keyword>
<dbReference type="InterPro" id="IPR036259">
    <property type="entry name" value="MFS_trans_sf"/>
</dbReference>
<feature type="transmembrane region" description="Helical" evidence="7">
    <location>
        <begin position="237"/>
        <end position="257"/>
    </location>
</feature>
<organism evidence="9 10">
    <name type="scientific">Klebsiella quasivariicola</name>
    <dbReference type="NCBI Taxonomy" id="2026240"/>
    <lineage>
        <taxon>Bacteria</taxon>
        <taxon>Pseudomonadati</taxon>
        <taxon>Pseudomonadota</taxon>
        <taxon>Gammaproteobacteria</taxon>
        <taxon>Enterobacterales</taxon>
        <taxon>Enterobacteriaceae</taxon>
        <taxon>Klebsiella/Raoultella group</taxon>
        <taxon>Klebsiella</taxon>
        <taxon>Klebsiella pneumoniae complex</taxon>
    </lineage>
</organism>
<evidence type="ECO:0000313" key="10">
    <source>
        <dbReference type="Proteomes" id="UP000259400"/>
    </source>
</evidence>
<dbReference type="Pfam" id="PF07690">
    <property type="entry name" value="MFS_1"/>
    <property type="match status" value="1"/>
</dbReference>
<evidence type="ECO:0000256" key="6">
    <source>
        <dbReference type="ARBA" id="ARBA00023136"/>
    </source>
</evidence>
<dbReference type="InterPro" id="IPR011701">
    <property type="entry name" value="MFS"/>
</dbReference>
<evidence type="ECO:0000256" key="3">
    <source>
        <dbReference type="ARBA" id="ARBA00022475"/>
    </source>
</evidence>
<reference evidence="9 10" key="1">
    <citation type="submission" date="2019-09" db="EMBL/GenBank/DDBJ databases">
        <authorList>
            <consortium name="Pathogen Informatics"/>
        </authorList>
    </citation>
    <scope>NUCLEOTIDE SEQUENCE [LARGE SCALE GENOMIC DNA]</scope>
    <source>
        <strain evidence="9 10">EuSCAPE_IL010</strain>
    </source>
</reference>
<feature type="transmembrane region" description="Helical" evidence="7">
    <location>
        <begin position="141"/>
        <end position="163"/>
    </location>
</feature>
<feature type="transmembrane region" description="Helical" evidence="7">
    <location>
        <begin position="369"/>
        <end position="388"/>
    </location>
</feature>
<feature type="transmembrane region" description="Helical" evidence="7">
    <location>
        <begin position="394"/>
        <end position="420"/>
    </location>
</feature>
<feature type="domain" description="Major facilitator superfamily (MFS) profile" evidence="8">
    <location>
        <begin position="50"/>
        <end position="499"/>
    </location>
</feature>
<evidence type="ECO:0000256" key="7">
    <source>
        <dbReference type="SAM" id="Phobius"/>
    </source>
</evidence>
<keyword evidence="2" id="KW-0813">Transport</keyword>
<feature type="transmembrane region" description="Helical" evidence="7">
    <location>
        <begin position="115"/>
        <end position="135"/>
    </location>
</feature>
<evidence type="ECO:0000313" key="9">
    <source>
        <dbReference type="EMBL" id="VVJ72171.1"/>
    </source>
</evidence>
<comment type="subcellular location">
    <subcellularLocation>
        <location evidence="1">Cell membrane</location>
        <topology evidence="1">Multi-pass membrane protein</topology>
    </subcellularLocation>
</comment>
<dbReference type="Proteomes" id="UP000259400">
    <property type="component" value="Unassembled WGS sequence"/>
</dbReference>
<feature type="transmembrane region" description="Helical" evidence="7">
    <location>
        <begin position="312"/>
        <end position="331"/>
    </location>
</feature>
<dbReference type="PRINTS" id="PR01036">
    <property type="entry name" value="TCRTETB"/>
</dbReference>
<feature type="transmembrane region" description="Helical" evidence="7">
    <location>
        <begin position="337"/>
        <end position="357"/>
    </location>
</feature>
<keyword evidence="10" id="KW-1185">Reference proteome</keyword>
<evidence type="ECO:0000256" key="1">
    <source>
        <dbReference type="ARBA" id="ARBA00004651"/>
    </source>
</evidence>
<dbReference type="EMBL" id="UJYZ02000007">
    <property type="protein sequence ID" value="VVJ72171.1"/>
    <property type="molecule type" value="Genomic_DNA"/>
</dbReference>
<feature type="transmembrane region" description="Helical" evidence="7">
    <location>
        <begin position="201"/>
        <end position="225"/>
    </location>
</feature>
<dbReference type="SUPFAM" id="SSF103473">
    <property type="entry name" value="MFS general substrate transporter"/>
    <property type="match status" value="1"/>
</dbReference>
<feature type="transmembrane region" description="Helical" evidence="7">
    <location>
        <begin position="90"/>
        <end position="108"/>
    </location>
</feature>
<feature type="transmembrane region" description="Helical" evidence="7">
    <location>
        <begin position="170"/>
        <end position="189"/>
    </location>
</feature>
<sequence length="508" mass="54648">MIKPAVAGFFNYLTGWRHLSCRIAQDHTLNGSNDMTTAISSRNERAFSAPALLVAGAFFMEFLDGTVIATALPDMARDFGVSAVELNIGISAYLITLAVLIPASGWIADRFGARVIFTLALAIFTLASVFCGLSTEVNTFVAMRILQGVGGALMVPVGRLAVLRTTPKHLLIKAIATLTWPALVAPIIGPPLGGFITRYASWHWIFFINVPLGLAAIFLSLRLIPDIRETERRSFDLTGFITTAVAMVSLVTAMERLGDRQPAIWPTLALAALGFGCLLYSIRHFRRAAAPMVRLDALQVPTFRVTMYGGSLFRASISAVPFLLPLLFQVGFGMDPFHSGLLVLAVFVGNLTIKPATTPLIRWLGFRRLLLINGALNVCSLLACALLTPQTPVWAIMLILYLGGVFRSIQFTGVSTLAFADVPAAQMSDANTLFSTASQLAVGLGITLGAIGIRLGEQVGDWLHLSTVPGIAFRLSFVFIALICLVGMIDSLHLTKTAGSSVSEKKHK</sequence>
<feature type="transmembrane region" description="Helical" evidence="7">
    <location>
        <begin position="51"/>
        <end position="70"/>
    </location>
</feature>
<feature type="transmembrane region" description="Helical" evidence="7">
    <location>
        <begin position="471"/>
        <end position="489"/>
    </location>
</feature>
<proteinExistence type="predicted"/>
<dbReference type="Gene3D" id="1.20.1250.20">
    <property type="entry name" value="MFS general substrate transporter like domains"/>
    <property type="match status" value="1"/>
</dbReference>
<dbReference type="PROSITE" id="PS50850">
    <property type="entry name" value="MFS"/>
    <property type="match status" value="1"/>
</dbReference>
<name>A0ABY6WVY2_9ENTR</name>
<feature type="transmembrane region" description="Helical" evidence="7">
    <location>
        <begin position="263"/>
        <end position="282"/>
    </location>
</feature>
<evidence type="ECO:0000256" key="2">
    <source>
        <dbReference type="ARBA" id="ARBA00022448"/>
    </source>
</evidence>
<dbReference type="PANTHER" id="PTHR42718">
    <property type="entry name" value="MAJOR FACILITATOR SUPERFAMILY MULTIDRUG TRANSPORTER MFSC"/>
    <property type="match status" value="1"/>
</dbReference>
<accession>A0ABY6WVY2</accession>
<comment type="caution">
    <text evidence="9">The sequence shown here is derived from an EMBL/GenBank/DDBJ whole genome shotgun (WGS) entry which is preliminary data.</text>
</comment>
<dbReference type="Gene3D" id="1.20.1720.10">
    <property type="entry name" value="Multidrug resistance protein D"/>
    <property type="match status" value="1"/>
</dbReference>
<keyword evidence="3" id="KW-1003">Cell membrane</keyword>
<keyword evidence="5 7" id="KW-1133">Transmembrane helix</keyword>
<dbReference type="PANTHER" id="PTHR42718:SF46">
    <property type="entry name" value="BLR6921 PROTEIN"/>
    <property type="match status" value="1"/>
</dbReference>
<gene>
    <name evidence="9" type="primary">hsrA_1</name>
    <name evidence="9" type="ORF">SAMEA3538468_02132</name>
</gene>
<evidence type="ECO:0000256" key="5">
    <source>
        <dbReference type="ARBA" id="ARBA00022989"/>
    </source>
</evidence>
<evidence type="ECO:0000259" key="8">
    <source>
        <dbReference type="PROSITE" id="PS50850"/>
    </source>
</evidence>
<feature type="transmembrane region" description="Helical" evidence="7">
    <location>
        <begin position="432"/>
        <end position="451"/>
    </location>
</feature>